<dbReference type="SUPFAM" id="SSF53649">
    <property type="entry name" value="Alkaline phosphatase-like"/>
    <property type="match status" value="1"/>
</dbReference>
<dbReference type="Pfam" id="PF00884">
    <property type="entry name" value="Sulfatase"/>
    <property type="match status" value="1"/>
</dbReference>
<proteinExistence type="predicted"/>
<dbReference type="Proteomes" id="UP000546464">
    <property type="component" value="Unassembled WGS sequence"/>
</dbReference>
<gene>
    <name evidence="4" type="ORF">H5P28_04255</name>
</gene>
<keyword evidence="2 4" id="KW-0378">Hydrolase</keyword>
<evidence type="ECO:0000256" key="2">
    <source>
        <dbReference type="ARBA" id="ARBA00022801"/>
    </source>
</evidence>
<keyword evidence="5" id="KW-1185">Reference proteome</keyword>
<dbReference type="InterPro" id="IPR000917">
    <property type="entry name" value="Sulfatase_N"/>
</dbReference>
<dbReference type="GO" id="GO:0046872">
    <property type="term" value="F:metal ion binding"/>
    <property type="evidence" value="ECO:0007669"/>
    <property type="project" value="UniProtKB-KW"/>
</dbReference>
<dbReference type="EMBL" id="JACHVB010000013">
    <property type="protein sequence ID" value="MBC2593467.1"/>
    <property type="molecule type" value="Genomic_DNA"/>
</dbReference>
<sequence>MSTQPPNIIFCHVDQLTYDTLSSLGDPWVHTPNIDRIRAEGMSFEIAQGAYPVCCPARTSWYTGRMSSEHGTWDNAVPIREDMPDLGHWLRERSYDCYYAGKWHLVDRDVADCFIDLYPHRPFGEKDDPHVAQTATAFIAQRPADGNPFFLNLGFQNPHDICYTSFGSDNTAMKVGMNGELEGKLPDLPPTYDPDKPLAAAASDSWGPDELRLHNYYYYRMIEMVDQEIGRVYDALADSPFRDNTLFIFSADHGEMMGHHNHLRKGLLYEESLRVPLTFVWPGHIEAGVIDTQHCASGVDVTATILDYAGAEPMPGMRVARSLRPFLEGKDTDWREYTPAETVKGGVQNSFRDERFKSIFNFERKAVELYDYRADPNETKNLARDPAYADVLERHLYYIEDYNTDTVEWSDFYTQELKRRNVVIDRDVFGG</sequence>
<comment type="caution">
    <text evidence="4">The sequence shown here is derived from an EMBL/GenBank/DDBJ whole genome shotgun (WGS) entry which is preliminary data.</text>
</comment>
<feature type="domain" description="Sulfatase N-terminal" evidence="3">
    <location>
        <begin position="6"/>
        <end position="311"/>
    </location>
</feature>
<evidence type="ECO:0000259" key="3">
    <source>
        <dbReference type="Pfam" id="PF00884"/>
    </source>
</evidence>
<dbReference type="GO" id="GO:0016740">
    <property type="term" value="F:transferase activity"/>
    <property type="evidence" value="ECO:0007669"/>
    <property type="project" value="UniProtKB-KW"/>
</dbReference>
<evidence type="ECO:0000313" key="5">
    <source>
        <dbReference type="Proteomes" id="UP000546464"/>
    </source>
</evidence>
<name>A0A842HCZ9_9BACT</name>
<protein>
    <submittedName>
        <fullName evidence="4">Sulfatase-like hydrolase/transferase</fullName>
    </submittedName>
</protein>
<dbReference type="GO" id="GO:0005737">
    <property type="term" value="C:cytoplasm"/>
    <property type="evidence" value="ECO:0007669"/>
    <property type="project" value="TreeGrafter"/>
</dbReference>
<evidence type="ECO:0000256" key="1">
    <source>
        <dbReference type="ARBA" id="ARBA00022723"/>
    </source>
</evidence>
<keyword evidence="1" id="KW-0479">Metal-binding</keyword>
<reference evidence="4 5" key="1">
    <citation type="submission" date="2020-07" db="EMBL/GenBank/DDBJ databases">
        <authorList>
            <person name="Feng X."/>
        </authorList>
    </citation>
    <scope>NUCLEOTIDE SEQUENCE [LARGE SCALE GENOMIC DNA]</scope>
    <source>
        <strain evidence="4 5">JCM31066</strain>
    </source>
</reference>
<dbReference type="PANTHER" id="PTHR45953">
    <property type="entry name" value="IDURONATE 2-SULFATASE"/>
    <property type="match status" value="1"/>
</dbReference>
<dbReference type="RefSeq" id="WP_185674470.1">
    <property type="nucleotide sequence ID" value="NZ_JACHVB010000013.1"/>
</dbReference>
<evidence type="ECO:0000313" key="4">
    <source>
        <dbReference type="EMBL" id="MBC2593467.1"/>
    </source>
</evidence>
<keyword evidence="4" id="KW-0808">Transferase</keyword>
<dbReference type="GO" id="GO:0008484">
    <property type="term" value="F:sulfuric ester hydrolase activity"/>
    <property type="evidence" value="ECO:0007669"/>
    <property type="project" value="TreeGrafter"/>
</dbReference>
<dbReference type="InterPro" id="IPR017850">
    <property type="entry name" value="Alkaline_phosphatase_core_sf"/>
</dbReference>
<dbReference type="AlphaFoldDB" id="A0A842HCZ9"/>
<organism evidence="4 5">
    <name type="scientific">Ruficoccus amylovorans</name>
    <dbReference type="NCBI Taxonomy" id="1804625"/>
    <lineage>
        <taxon>Bacteria</taxon>
        <taxon>Pseudomonadati</taxon>
        <taxon>Verrucomicrobiota</taxon>
        <taxon>Opitutia</taxon>
        <taxon>Puniceicoccales</taxon>
        <taxon>Cerasicoccaceae</taxon>
        <taxon>Ruficoccus</taxon>
    </lineage>
</organism>
<dbReference type="PANTHER" id="PTHR45953:SF1">
    <property type="entry name" value="IDURONATE 2-SULFATASE"/>
    <property type="match status" value="1"/>
</dbReference>
<accession>A0A842HCZ9</accession>
<dbReference type="Gene3D" id="3.40.720.10">
    <property type="entry name" value="Alkaline Phosphatase, subunit A"/>
    <property type="match status" value="1"/>
</dbReference>